<feature type="domain" description="FAD dependent oxidoreductase" evidence="1">
    <location>
        <begin position="21"/>
        <end position="382"/>
    </location>
</feature>
<evidence type="ECO:0000313" key="3">
    <source>
        <dbReference type="EMBL" id="TNC48677.1"/>
    </source>
</evidence>
<dbReference type="EMBL" id="VDFR01000080">
    <property type="protein sequence ID" value="TNC43638.1"/>
    <property type="molecule type" value="Genomic_DNA"/>
</dbReference>
<protein>
    <submittedName>
        <fullName evidence="2">FAD-dependent oxidoreductase</fullName>
    </submittedName>
</protein>
<dbReference type="Gene3D" id="3.50.50.60">
    <property type="entry name" value="FAD/NAD(P)-binding domain"/>
    <property type="match status" value="1"/>
</dbReference>
<name>A0A5C4MHA7_9ACTN</name>
<dbReference type="InterPro" id="IPR036188">
    <property type="entry name" value="FAD/NAD-bd_sf"/>
</dbReference>
<evidence type="ECO:0000313" key="2">
    <source>
        <dbReference type="EMBL" id="TNC43638.1"/>
    </source>
</evidence>
<organism evidence="2 4">
    <name type="scientific">Mumia zhuanghuii</name>
    <dbReference type="NCBI Taxonomy" id="2585211"/>
    <lineage>
        <taxon>Bacteria</taxon>
        <taxon>Bacillati</taxon>
        <taxon>Actinomycetota</taxon>
        <taxon>Actinomycetes</taxon>
        <taxon>Propionibacteriales</taxon>
        <taxon>Nocardioidaceae</taxon>
        <taxon>Mumia</taxon>
    </lineage>
</organism>
<dbReference type="SUPFAM" id="SSF51905">
    <property type="entry name" value="FAD/NAD(P)-binding domain"/>
    <property type="match status" value="1"/>
</dbReference>
<dbReference type="OrthoDB" id="9805852at2"/>
<dbReference type="GO" id="GO:0005737">
    <property type="term" value="C:cytoplasm"/>
    <property type="evidence" value="ECO:0007669"/>
    <property type="project" value="TreeGrafter"/>
</dbReference>
<accession>A0A5C4MHA7</accession>
<dbReference type="PANTHER" id="PTHR13847:SF285">
    <property type="entry name" value="FAD DEPENDENT OXIDOREDUCTASE DOMAIN-CONTAINING PROTEIN"/>
    <property type="match status" value="1"/>
</dbReference>
<evidence type="ECO:0000313" key="4">
    <source>
        <dbReference type="Proteomes" id="UP000306740"/>
    </source>
</evidence>
<gene>
    <name evidence="3" type="ORF">FHE65_07005</name>
    <name evidence="2" type="ORF">FHE65_18090</name>
</gene>
<sequence>MSSLGRTRPTRAPLTHDHRADVAIVGGGFTGLWTAYYLAKADPGLRIAVLEKELCGYGASGRNGGWLTAAMAGSQQRYARTHGRDAVVALAEAMRTSVDEVIRVAASEGVDADVVKGGELTVACSPAQDERLRAEHARARSWGENDLELLEAAALAERITVADAVSATWTPHCARIHPAKLVTGLADAVEALGVEIYEGTEVVAIEPRRARLRGADVDATFVVRATEGFTARLPGLRRTWLPMNSAMVVTEPLGDDVWEAIGWGGYETVGDMAHAYMYAQRTADGRIALGGRGVPYRFGSRTDHDGTTQQATVDSLRAVLARRFPQAAGARLDHAWAGVLGVPRDWCAAVTLDRTTGLAAAGGYTGHGVTTANLAGRTLRDLVLGDTTPLTVLPWVGHRARRWEPEPLRWLGVQAMYAAYRAADRREDKRGGGTSWVARAADVVSGR</sequence>
<dbReference type="Gene3D" id="3.30.9.10">
    <property type="entry name" value="D-Amino Acid Oxidase, subunit A, domain 2"/>
    <property type="match status" value="1"/>
</dbReference>
<dbReference type="PANTHER" id="PTHR13847">
    <property type="entry name" value="SARCOSINE DEHYDROGENASE-RELATED"/>
    <property type="match status" value="1"/>
</dbReference>
<evidence type="ECO:0000259" key="1">
    <source>
        <dbReference type="Pfam" id="PF01266"/>
    </source>
</evidence>
<reference evidence="2 4" key="1">
    <citation type="submission" date="2019-05" db="EMBL/GenBank/DDBJ databases">
        <title>Mumia sp. nov., isolated from the intestinal contents of plateau pika (Ochotona curzoniae) in the Qinghai-Tibet plateau of China.</title>
        <authorList>
            <person name="Tian Z."/>
        </authorList>
    </citation>
    <scope>NUCLEOTIDE SEQUENCE [LARGE SCALE GENOMIC DNA]</scope>
    <source>
        <strain evidence="4">527</strain>
        <strain evidence="2">Z527</strain>
    </source>
</reference>
<proteinExistence type="predicted"/>
<dbReference type="InterPro" id="IPR006076">
    <property type="entry name" value="FAD-dep_OxRdtase"/>
</dbReference>
<comment type="caution">
    <text evidence="2">The sequence shown here is derived from an EMBL/GenBank/DDBJ whole genome shotgun (WGS) entry which is preliminary data.</text>
</comment>
<dbReference type="Proteomes" id="UP000306740">
    <property type="component" value="Unassembled WGS sequence"/>
</dbReference>
<dbReference type="EMBL" id="VDFR01000034">
    <property type="protein sequence ID" value="TNC48677.1"/>
    <property type="molecule type" value="Genomic_DNA"/>
</dbReference>
<dbReference type="Pfam" id="PF01266">
    <property type="entry name" value="DAO"/>
    <property type="match status" value="1"/>
</dbReference>
<dbReference type="AlphaFoldDB" id="A0A5C4MHA7"/>